<feature type="transmembrane region" description="Helical" evidence="1">
    <location>
        <begin position="73"/>
        <end position="92"/>
    </location>
</feature>
<evidence type="ECO:0000256" key="1">
    <source>
        <dbReference type="SAM" id="Phobius"/>
    </source>
</evidence>
<comment type="caution">
    <text evidence="2">The sequence shown here is derived from an EMBL/GenBank/DDBJ whole genome shotgun (WGS) entry which is preliminary data.</text>
</comment>
<keyword evidence="1" id="KW-0812">Transmembrane</keyword>
<name>A0A397V0C7_9GLOM</name>
<protein>
    <recommendedName>
        <fullName evidence="4">Cytochrome P450</fullName>
    </recommendedName>
</protein>
<dbReference type="GO" id="GO:0016705">
    <property type="term" value="F:oxidoreductase activity, acting on paired donors, with incorporation or reduction of molecular oxygen"/>
    <property type="evidence" value="ECO:0007669"/>
    <property type="project" value="InterPro"/>
</dbReference>
<proteinExistence type="predicted"/>
<accession>A0A397V0C7</accession>
<dbReference type="GO" id="GO:0005506">
    <property type="term" value="F:iron ion binding"/>
    <property type="evidence" value="ECO:0007669"/>
    <property type="project" value="InterPro"/>
</dbReference>
<dbReference type="STRING" id="44941.A0A397V0C7"/>
<dbReference type="Gene3D" id="1.10.630.10">
    <property type="entry name" value="Cytochrome P450"/>
    <property type="match status" value="1"/>
</dbReference>
<dbReference type="AlphaFoldDB" id="A0A397V0C7"/>
<reference evidence="2 3" key="1">
    <citation type="submission" date="2018-06" db="EMBL/GenBank/DDBJ databases">
        <title>Comparative genomics reveals the genomic features of Rhizophagus irregularis, R. cerebriforme, R. diaphanum and Gigaspora rosea, and their symbiotic lifestyle signature.</title>
        <authorList>
            <person name="Morin E."/>
            <person name="San Clemente H."/>
            <person name="Chen E.C.H."/>
            <person name="De La Providencia I."/>
            <person name="Hainaut M."/>
            <person name="Kuo A."/>
            <person name="Kohler A."/>
            <person name="Murat C."/>
            <person name="Tang N."/>
            <person name="Roy S."/>
            <person name="Loubradou J."/>
            <person name="Henrissat B."/>
            <person name="Grigoriev I.V."/>
            <person name="Corradi N."/>
            <person name="Roux C."/>
            <person name="Martin F.M."/>
        </authorList>
    </citation>
    <scope>NUCLEOTIDE SEQUENCE [LARGE SCALE GENOMIC DNA]</scope>
    <source>
        <strain evidence="2 3">DAOM 194757</strain>
    </source>
</reference>
<dbReference type="SUPFAM" id="SSF48264">
    <property type="entry name" value="Cytochrome P450"/>
    <property type="match status" value="1"/>
</dbReference>
<evidence type="ECO:0000313" key="3">
    <source>
        <dbReference type="Proteomes" id="UP000266673"/>
    </source>
</evidence>
<dbReference type="EMBL" id="QKWP01000831">
    <property type="protein sequence ID" value="RIB14449.1"/>
    <property type="molecule type" value="Genomic_DNA"/>
</dbReference>
<dbReference type="InterPro" id="IPR036396">
    <property type="entry name" value="Cyt_P450_sf"/>
</dbReference>
<keyword evidence="1" id="KW-0472">Membrane</keyword>
<keyword evidence="1" id="KW-1133">Transmembrane helix</keyword>
<dbReference type="OrthoDB" id="1470350at2759"/>
<feature type="non-terminal residue" evidence="2">
    <location>
        <position position="1"/>
    </location>
</feature>
<dbReference type="Proteomes" id="UP000266673">
    <property type="component" value="Unassembled WGS sequence"/>
</dbReference>
<evidence type="ECO:0000313" key="2">
    <source>
        <dbReference type="EMBL" id="RIB14449.1"/>
    </source>
</evidence>
<sequence length="93" mass="10418">LFGSGLVCAQGNNHKRQRKLMNPLFTFANVKEMIPTFIKGGHQLKDHWIKLIGDKKEESISINSLISQVSLDIIGFVGTNVLVFFSLILLFVC</sequence>
<keyword evidence="3" id="KW-1185">Reference proteome</keyword>
<dbReference type="GO" id="GO:0004497">
    <property type="term" value="F:monooxygenase activity"/>
    <property type="evidence" value="ECO:0007669"/>
    <property type="project" value="InterPro"/>
</dbReference>
<dbReference type="GO" id="GO:0020037">
    <property type="term" value="F:heme binding"/>
    <property type="evidence" value="ECO:0007669"/>
    <property type="project" value="InterPro"/>
</dbReference>
<gene>
    <name evidence="2" type="ORF">C2G38_1973248</name>
</gene>
<organism evidence="2 3">
    <name type="scientific">Gigaspora rosea</name>
    <dbReference type="NCBI Taxonomy" id="44941"/>
    <lineage>
        <taxon>Eukaryota</taxon>
        <taxon>Fungi</taxon>
        <taxon>Fungi incertae sedis</taxon>
        <taxon>Mucoromycota</taxon>
        <taxon>Glomeromycotina</taxon>
        <taxon>Glomeromycetes</taxon>
        <taxon>Diversisporales</taxon>
        <taxon>Gigasporaceae</taxon>
        <taxon>Gigaspora</taxon>
    </lineage>
</organism>
<evidence type="ECO:0008006" key="4">
    <source>
        <dbReference type="Google" id="ProtNLM"/>
    </source>
</evidence>